<dbReference type="EMBL" id="WOFH01000001">
    <property type="protein sequence ID" value="MUN35450.1"/>
    <property type="molecule type" value="Genomic_DNA"/>
</dbReference>
<comment type="caution">
    <text evidence="2">The sequence shown here is derived from an EMBL/GenBank/DDBJ whole genome shotgun (WGS) entry which is preliminary data.</text>
</comment>
<organism evidence="2 3">
    <name type="scientific">Actinomadura litoris</name>
    <dbReference type="NCBI Taxonomy" id="2678616"/>
    <lineage>
        <taxon>Bacteria</taxon>
        <taxon>Bacillati</taxon>
        <taxon>Actinomycetota</taxon>
        <taxon>Actinomycetes</taxon>
        <taxon>Streptosporangiales</taxon>
        <taxon>Thermomonosporaceae</taxon>
        <taxon>Actinomadura</taxon>
    </lineage>
</organism>
<proteinExistence type="predicted"/>
<dbReference type="RefSeq" id="WP_156214395.1">
    <property type="nucleotide sequence ID" value="NZ_WOFH01000001.1"/>
</dbReference>
<protein>
    <submittedName>
        <fullName evidence="2">Uncharacterized protein</fullName>
    </submittedName>
</protein>
<evidence type="ECO:0000313" key="3">
    <source>
        <dbReference type="Proteomes" id="UP000432015"/>
    </source>
</evidence>
<evidence type="ECO:0000256" key="1">
    <source>
        <dbReference type="SAM" id="MobiDB-lite"/>
    </source>
</evidence>
<dbReference type="AlphaFoldDB" id="A0A7K1KTD5"/>
<sequence>MGIGGAVFEVPETPSSSWRGPTRAEGCRGHVTIFVEVDDVETASAQAERQARTW</sequence>
<reference evidence="2 3" key="1">
    <citation type="submission" date="2019-11" db="EMBL/GenBank/DDBJ databases">
        <authorList>
            <person name="Cao P."/>
        </authorList>
    </citation>
    <scope>NUCLEOTIDE SEQUENCE [LARGE SCALE GENOMIC DNA]</scope>
    <source>
        <strain evidence="2 3">NEAU-AAG5</strain>
    </source>
</reference>
<accession>A0A7K1KTD5</accession>
<dbReference type="Proteomes" id="UP000432015">
    <property type="component" value="Unassembled WGS sequence"/>
</dbReference>
<feature type="region of interest" description="Disordered" evidence="1">
    <location>
        <begin position="1"/>
        <end position="24"/>
    </location>
</feature>
<gene>
    <name evidence="2" type="ORF">GNZ18_02380</name>
</gene>
<name>A0A7K1KTD5_9ACTN</name>
<evidence type="ECO:0000313" key="2">
    <source>
        <dbReference type="EMBL" id="MUN35450.1"/>
    </source>
</evidence>
<keyword evidence="3" id="KW-1185">Reference proteome</keyword>